<evidence type="ECO:0000313" key="2">
    <source>
        <dbReference type="EMBL" id="KAL2265547.1"/>
    </source>
</evidence>
<protein>
    <submittedName>
        <fullName evidence="2">Uncharacterized protein</fullName>
    </submittedName>
</protein>
<feature type="region of interest" description="Disordered" evidence="1">
    <location>
        <begin position="1"/>
        <end position="24"/>
    </location>
</feature>
<comment type="caution">
    <text evidence="2">The sequence shown here is derived from an EMBL/GenBank/DDBJ whole genome shotgun (WGS) entry which is preliminary data.</text>
</comment>
<proteinExistence type="predicted"/>
<dbReference type="Proteomes" id="UP001600064">
    <property type="component" value="Unassembled WGS sequence"/>
</dbReference>
<dbReference type="RefSeq" id="XP_070864274.1">
    <property type="nucleotide sequence ID" value="XM_071013381.1"/>
</dbReference>
<name>A0ABR4D7J6_9PEZI</name>
<organism evidence="2 3">
    <name type="scientific">Remersonia thermophila</name>
    <dbReference type="NCBI Taxonomy" id="72144"/>
    <lineage>
        <taxon>Eukaryota</taxon>
        <taxon>Fungi</taxon>
        <taxon>Dikarya</taxon>
        <taxon>Ascomycota</taxon>
        <taxon>Pezizomycotina</taxon>
        <taxon>Sordariomycetes</taxon>
        <taxon>Sordariomycetidae</taxon>
        <taxon>Sordariales</taxon>
        <taxon>Sordariales incertae sedis</taxon>
        <taxon>Remersonia</taxon>
    </lineage>
</organism>
<accession>A0ABR4D7J6</accession>
<keyword evidence="3" id="KW-1185">Reference proteome</keyword>
<reference evidence="2 3" key="1">
    <citation type="journal article" date="2024" name="Commun. Biol.">
        <title>Comparative genomic analysis of thermophilic fungi reveals convergent evolutionary adaptations and gene losses.</title>
        <authorList>
            <person name="Steindorff A.S."/>
            <person name="Aguilar-Pontes M.V."/>
            <person name="Robinson A.J."/>
            <person name="Andreopoulos B."/>
            <person name="LaButti K."/>
            <person name="Kuo A."/>
            <person name="Mondo S."/>
            <person name="Riley R."/>
            <person name="Otillar R."/>
            <person name="Haridas S."/>
            <person name="Lipzen A."/>
            <person name="Grimwood J."/>
            <person name="Schmutz J."/>
            <person name="Clum A."/>
            <person name="Reid I.D."/>
            <person name="Moisan M.C."/>
            <person name="Butler G."/>
            <person name="Nguyen T.T.M."/>
            <person name="Dewar K."/>
            <person name="Conant G."/>
            <person name="Drula E."/>
            <person name="Henrissat B."/>
            <person name="Hansel C."/>
            <person name="Singer S."/>
            <person name="Hutchinson M.I."/>
            <person name="de Vries R.P."/>
            <person name="Natvig D.O."/>
            <person name="Powell A.J."/>
            <person name="Tsang A."/>
            <person name="Grigoriev I.V."/>
        </authorList>
    </citation>
    <scope>NUCLEOTIDE SEQUENCE [LARGE SCALE GENOMIC DNA]</scope>
    <source>
        <strain evidence="2 3">ATCC 22073</strain>
    </source>
</reference>
<dbReference type="GeneID" id="98128025"/>
<gene>
    <name evidence="2" type="ORF">VTJ83DRAFT_6647</name>
</gene>
<sequence length="212" mass="23710">MPQSVQEPETSRPRASEHIPPLTNIAPGIFVPLQDVDLTHFEPPRDRIERLKSILSSIDYHREGVRENLLYMFEREKRRLVQQAAEAEQQLLGSTALPPQGRRPGLSPSEVDELIANMEAPAQPGVDYNVHNIVLSELTVPPPAAGPPPASIRDAAVRDLLVMVERAVADLHGVENFLLKKREEYLALLDREIQRLEEVGMRPEERRGSGGS</sequence>
<evidence type="ECO:0000256" key="1">
    <source>
        <dbReference type="SAM" id="MobiDB-lite"/>
    </source>
</evidence>
<evidence type="ECO:0000313" key="3">
    <source>
        <dbReference type="Proteomes" id="UP001600064"/>
    </source>
</evidence>
<dbReference type="EMBL" id="JAZGUE010000006">
    <property type="protein sequence ID" value="KAL2265547.1"/>
    <property type="molecule type" value="Genomic_DNA"/>
</dbReference>